<gene>
    <name evidence="3" type="ORF">G0P99_14720</name>
</gene>
<name>A0A6B2NUU9_9RHOB</name>
<organism evidence="3">
    <name type="scientific">Ruegeria sp. PrR005</name>
    <dbReference type="NCBI Taxonomy" id="2706882"/>
    <lineage>
        <taxon>Bacteria</taxon>
        <taxon>Pseudomonadati</taxon>
        <taxon>Pseudomonadota</taxon>
        <taxon>Alphaproteobacteria</taxon>
        <taxon>Rhodobacterales</taxon>
        <taxon>Roseobacteraceae</taxon>
        <taxon>Ruegeria</taxon>
    </lineage>
</organism>
<feature type="transmembrane region" description="Helical" evidence="2">
    <location>
        <begin position="39"/>
        <end position="58"/>
    </location>
</feature>
<evidence type="ECO:0000256" key="1">
    <source>
        <dbReference type="SAM" id="MobiDB-lite"/>
    </source>
</evidence>
<protein>
    <recommendedName>
        <fullName evidence="4">PH domain-containing protein</fullName>
    </recommendedName>
</protein>
<accession>A0A6B2NUU9</accession>
<reference evidence="3" key="1">
    <citation type="submission" date="2020-02" db="EMBL/GenBank/DDBJ databases">
        <title>Delineation of the pyrene-degrading pathway in Roseobacter clade bacteria by genomic analysis.</title>
        <authorList>
            <person name="Zhou H."/>
            <person name="Wang H."/>
        </authorList>
    </citation>
    <scope>NUCLEOTIDE SEQUENCE</scope>
    <source>
        <strain evidence="3">PrR005</strain>
    </source>
</reference>
<dbReference type="AlphaFoldDB" id="A0A6B2NUU9"/>
<dbReference type="EMBL" id="JAAGOX010000022">
    <property type="protein sequence ID" value="NDW46219.1"/>
    <property type="molecule type" value="Genomic_DNA"/>
</dbReference>
<evidence type="ECO:0000256" key="2">
    <source>
        <dbReference type="SAM" id="Phobius"/>
    </source>
</evidence>
<evidence type="ECO:0008006" key="4">
    <source>
        <dbReference type="Google" id="ProtNLM"/>
    </source>
</evidence>
<keyword evidence="2" id="KW-0812">Transmembrane</keyword>
<feature type="transmembrane region" description="Helical" evidence="2">
    <location>
        <begin position="70"/>
        <end position="91"/>
    </location>
</feature>
<keyword evidence="2" id="KW-1133">Transmembrane helix</keyword>
<keyword evidence="2" id="KW-0472">Membrane</keyword>
<evidence type="ECO:0000313" key="3">
    <source>
        <dbReference type="EMBL" id="NDW46219.1"/>
    </source>
</evidence>
<proteinExistence type="predicted"/>
<feature type="region of interest" description="Disordered" evidence="1">
    <location>
        <begin position="1"/>
        <end position="21"/>
    </location>
</feature>
<sequence>MFLTGNASHAEAGRAMSEAFEQQDVSRETRIGRDWPKSVALPIVCLLLVAAAAHGIGIEPDSLPNRRFHTGSFVILPVFSVLGLVSLYRLVFPWGAPVRFDPQGFVDLRAGRETIPWTQITNAVARGDFVIPTLRRGYARSYRISVSQKLLKSMRKSVGPGHLMIASWCLPQVPAEMVRMIDAYRVAYGEDPPKD</sequence>
<dbReference type="RefSeq" id="WP_164131077.1">
    <property type="nucleotide sequence ID" value="NZ_JAAGOX010000022.1"/>
</dbReference>
<comment type="caution">
    <text evidence="3">The sequence shown here is derived from an EMBL/GenBank/DDBJ whole genome shotgun (WGS) entry which is preliminary data.</text>
</comment>